<evidence type="ECO:0000313" key="7">
    <source>
        <dbReference type="WBParaSite" id="ACOC_0001068101-mRNA-1"/>
    </source>
</evidence>
<keyword evidence="2" id="KW-0067">ATP-binding</keyword>
<dbReference type="PANTHER" id="PTHR14074:SF16">
    <property type="entry name" value="ANTIVIRAL INNATE IMMUNE RESPONSE RECEPTOR RIG-I"/>
    <property type="match status" value="1"/>
</dbReference>
<evidence type="ECO:0000259" key="4">
    <source>
        <dbReference type="PROSITE" id="PS51194"/>
    </source>
</evidence>
<dbReference type="GO" id="GO:0003676">
    <property type="term" value="F:nucleic acid binding"/>
    <property type="evidence" value="ECO:0007669"/>
    <property type="project" value="InterPro"/>
</dbReference>
<reference evidence="5 6" key="2">
    <citation type="submission" date="2018-11" db="EMBL/GenBank/DDBJ databases">
        <authorList>
            <consortium name="Pathogen Informatics"/>
        </authorList>
    </citation>
    <scope>NUCLEOTIDE SEQUENCE [LARGE SCALE GENOMIC DNA]</scope>
    <source>
        <strain evidence="5 6">Costa Rica</strain>
    </source>
</reference>
<feature type="domain" description="Helicase C-terminal" evidence="4">
    <location>
        <begin position="188"/>
        <end position="383"/>
    </location>
</feature>
<dbReference type="WBParaSite" id="ACOC_0001068101-mRNA-1">
    <property type="protein sequence ID" value="ACOC_0001068101-mRNA-1"/>
    <property type="gene ID" value="ACOC_0001068101"/>
</dbReference>
<dbReference type="InterPro" id="IPR001650">
    <property type="entry name" value="Helicase_C-like"/>
</dbReference>
<dbReference type="OrthoDB" id="416741at2759"/>
<dbReference type="Pfam" id="PF00271">
    <property type="entry name" value="Helicase_C"/>
    <property type="match status" value="1"/>
</dbReference>
<keyword evidence="6" id="KW-1185">Reference proteome</keyword>
<dbReference type="GO" id="GO:0005737">
    <property type="term" value="C:cytoplasm"/>
    <property type="evidence" value="ECO:0007669"/>
    <property type="project" value="TreeGrafter"/>
</dbReference>
<protein>
    <submittedName>
        <fullName evidence="7">Helicase ATP-binding domain-containing protein</fullName>
    </submittedName>
</protein>
<dbReference type="SUPFAM" id="SSF52540">
    <property type="entry name" value="P-loop containing nucleoside triphosphate hydrolases"/>
    <property type="match status" value="1"/>
</dbReference>
<organism evidence="7">
    <name type="scientific">Angiostrongylus costaricensis</name>
    <name type="common">Nematode worm</name>
    <dbReference type="NCBI Taxonomy" id="334426"/>
    <lineage>
        <taxon>Eukaryota</taxon>
        <taxon>Metazoa</taxon>
        <taxon>Ecdysozoa</taxon>
        <taxon>Nematoda</taxon>
        <taxon>Chromadorea</taxon>
        <taxon>Rhabditida</taxon>
        <taxon>Rhabditina</taxon>
        <taxon>Rhabditomorpha</taxon>
        <taxon>Strongyloidea</taxon>
        <taxon>Metastrongylidae</taxon>
        <taxon>Angiostrongylus</taxon>
    </lineage>
</organism>
<gene>
    <name evidence="5" type="ORF">ACOC_LOCUS10682</name>
</gene>
<dbReference type="Proteomes" id="UP000267027">
    <property type="component" value="Unassembled WGS sequence"/>
</dbReference>
<reference evidence="7" key="1">
    <citation type="submission" date="2016-04" db="UniProtKB">
        <authorList>
            <consortium name="WormBaseParasite"/>
        </authorList>
    </citation>
    <scope>IDENTIFICATION</scope>
</reference>
<feature type="domain" description="Helicase ATP-binding" evidence="3">
    <location>
        <begin position="134"/>
        <end position="266"/>
    </location>
</feature>
<dbReference type="GO" id="GO:0005524">
    <property type="term" value="F:ATP binding"/>
    <property type="evidence" value="ECO:0007669"/>
    <property type="project" value="UniProtKB-KW"/>
</dbReference>
<evidence type="ECO:0000256" key="1">
    <source>
        <dbReference type="ARBA" id="ARBA00022741"/>
    </source>
</evidence>
<dbReference type="SMART" id="SM00487">
    <property type="entry name" value="DEXDc"/>
    <property type="match status" value="1"/>
</dbReference>
<dbReference type="EMBL" id="UYYA01004522">
    <property type="protein sequence ID" value="VDM62267.1"/>
    <property type="molecule type" value="Genomic_DNA"/>
</dbReference>
<dbReference type="Gene3D" id="3.40.50.300">
    <property type="entry name" value="P-loop containing nucleotide triphosphate hydrolases"/>
    <property type="match status" value="2"/>
</dbReference>
<dbReference type="InterPro" id="IPR051363">
    <property type="entry name" value="RLR_Helicase"/>
</dbReference>
<dbReference type="STRING" id="334426.A0A158PKY3"/>
<dbReference type="PROSITE" id="PS51194">
    <property type="entry name" value="HELICASE_CTER"/>
    <property type="match status" value="1"/>
</dbReference>
<sequence length="467" mass="52883">MFGCTGLAIVSRCAAALEPEFFVASLAKLNNPYPELLVLGCENENNSEGETMFFCTTVLNFCLILGEIDDRDWAARILRTLPCLDRETDDWFYDFVEACSKDPYNRAVLWYLLPNYEEVLGEQIRFQYANSVLREVALLGKNTIACAPTGSGKTEVGVYVAMCHLDEKAAKNEPARVGISSLPYSLPSFRAFFRYYVEGFHGSGQKSESRRDLVLACHIVVMTPQILLNMLRSIRKDERLYVCDFSLLIFDEVHHCIKDHPYNILMQTVHDYNGPKPQVSHCECHIDLVQFKIEFSEFQVIVATSVVEEGLDVATCNLIIKYNSSSSAVQRVQRRGRARARDSRSVLIVLSENVAQTEFQAIIAERIMNNCIARIQEQGERALEKKVNLSRYYKKHKNIREVQAKKIVYLLFTYLLGRPILPGCVGPGIISISQSFDGLSVVIPRSFVVSLAQVCPGRYHHRQSPPL</sequence>
<dbReference type="InterPro" id="IPR014001">
    <property type="entry name" value="Helicase_ATP-bd"/>
</dbReference>
<evidence type="ECO:0000256" key="2">
    <source>
        <dbReference type="ARBA" id="ARBA00022840"/>
    </source>
</evidence>
<dbReference type="PROSITE" id="PS51192">
    <property type="entry name" value="HELICASE_ATP_BIND_1"/>
    <property type="match status" value="1"/>
</dbReference>
<evidence type="ECO:0000259" key="3">
    <source>
        <dbReference type="PROSITE" id="PS51192"/>
    </source>
</evidence>
<keyword evidence="1" id="KW-0547">Nucleotide-binding</keyword>
<dbReference type="Pfam" id="PF00270">
    <property type="entry name" value="DEAD"/>
    <property type="match status" value="1"/>
</dbReference>
<accession>A0A158PKY3</accession>
<dbReference type="AlphaFoldDB" id="A0A158PKY3"/>
<dbReference type="InterPro" id="IPR027417">
    <property type="entry name" value="P-loop_NTPase"/>
</dbReference>
<evidence type="ECO:0000313" key="5">
    <source>
        <dbReference type="EMBL" id="VDM62267.1"/>
    </source>
</evidence>
<name>A0A158PKY3_ANGCS</name>
<dbReference type="SMART" id="SM00490">
    <property type="entry name" value="HELICc"/>
    <property type="match status" value="1"/>
</dbReference>
<dbReference type="PANTHER" id="PTHR14074">
    <property type="entry name" value="HELICASE WITH DEATH DOMAIN-RELATED"/>
    <property type="match status" value="1"/>
</dbReference>
<dbReference type="InterPro" id="IPR011545">
    <property type="entry name" value="DEAD/DEAH_box_helicase_dom"/>
</dbReference>
<proteinExistence type="predicted"/>
<evidence type="ECO:0000313" key="6">
    <source>
        <dbReference type="Proteomes" id="UP000267027"/>
    </source>
</evidence>